<dbReference type="PANTHER" id="PTHR46797">
    <property type="entry name" value="HTH-TYPE TRANSCRIPTIONAL REGULATOR"/>
    <property type="match status" value="1"/>
</dbReference>
<dbReference type="InterPro" id="IPR050807">
    <property type="entry name" value="TransReg_Diox_bact_type"/>
</dbReference>
<sequence length="186" mass="20562">MSSFTPPIALIAKALVRERQKSGLSLSELSRQAGIAKSTLSQLESGNGNPSIETLWAICVALDVPFSRLIEDKQEPVTFIRHGQGIKTSAEHANYMAFLLSSAPANSQRDIYTIVAEPGRDRISQPHMQDVSEHIILMHGRAMVGPLDNPVELHPGDYIHYRGDEPHIMRALEPNTMAVMIIDKQN</sequence>
<dbReference type="EMBL" id="AKKL01000020">
    <property type="protein sequence ID" value="EKT62427.1"/>
    <property type="molecule type" value="Genomic_DNA"/>
</dbReference>
<proteinExistence type="predicted"/>
<dbReference type="SUPFAM" id="SSF51182">
    <property type="entry name" value="RmlC-like cupins"/>
    <property type="match status" value="1"/>
</dbReference>
<dbReference type="GO" id="GO:0003700">
    <property type="term" value="F:DNA-binding transcription factor activity"/>
    <property type="evidence" value="ECO:0007669"/>
    <property type="project" value="TreeGrafter"/>
</dbReference>
<dbReference type="InterPro" id="IPR001387">
    <property type="entry name" value="Cro/C1-type_HTH"/>
</dbReference>
<dbReference type="Gene3D" id="2.60.120.10">
    <property type="entry name" value="Jelly Rolls"/>
    <property type="match status" value="1"/>
</dbReference>
<dbReference type="RefSeq" id="WP_008911538.1">
    <property type="nucleotide sequence ID" value="NZ_KB233222.1"/>
</dbReference>
<dbReference type="AlphaFoldDB" id="K8WYH9"/>
<feature type="domain" description="HTH cro/C1-type" evidence="2">
    <location>
        <begin position="15"/>
        <end position="69"/>
    </location>
</feature>
<dbReference type="InterPro" id="IPR010982">
    <property type="entry name" value="Lambda_DNA-bd_dom_sf"/>
</dbReference>
<name>K8WYH9_9GAMM</name>
<keyword evidence="4" id="KW-1185">Reference proteome</keyword>
<dbReference type="PROSITE" id="PS50943">
    <property type="entry name" value="HTH_CROC1"/>
    <property type="match status" value="1"/>
</dbReference>
<keyword evidence="1" id="KW-0238">DNA-binding</keyword>
<dbReference type="InterPro" id="IPR014710">
    <property type="entry name" value="RmlC-like_jellyroll"/>
</dbReference>
<dbReference type="Pfam" id="PF01381">
    <property type="entry name" value="HTH_3"/>
    <property type="match status" value="1"/>
</dbReference>
<evidence type="ECO:0000313" key="4">
    <source>
        <dbReference type="Proteomes" id="UP000009336"/>
    </source>
</evidence>
<dbReference type="CDD" id="cd02209">
    <property type="entry name" value="cupin_XRE_C"/>
    <property type="match status" value="1"/>
</dbReference>
<dbReference type="SUPFAM" id="SSF47413">
    <property type="entry name" value="lambda repressor-like DNA-binding domains"/>
    <property type="match status" value="1"/>
</dbReference>
<dbReference type="Gene3D" id="1.10.260.40">
    <property type="entry name" value="lambda repressor-like DNA-binding domains"/>
    <property type="match status" value="1"/>
</dbReference>
<accession>K8WYH9</accession>
<dbReference type="PATRIC" id="fig|1141662.3.peg.1536"/>
<gene>
    <name evidence="3" type="ORF">OOA_07565</name>
</gene>
<dbReference type="InterPro" id="IPR011051">
    <property type="entry name" value="RmlC_Cupin_sf"/>
</dbReference>
<dbReference type="GO" id="GO:0005829">
    <property type="term" value="C:cytosol"/>
    <property type="evidence" value="ECO:0007669"/>
    <property type="project" value="TreeGrafter"/>
</dbReference>
<comment type="caution">
    <text evidence="3">The sequence shown here is derived from an EMBL/GenBank/DDBJ whole genome shotgun (WGS) entry which is preliminary data.</text>
</comment>
<dbReference type="OrthoDB" id="9792093at2"/>
<reference evidence="3 4" key="1">
    <citation type="journal article" date="2012" name="BMC Genomics">
        <title>Comparative genomics of bacteria in the genus Providencia isolated from wild Drosophila melanogaster.</title>
        <authorList>
            <person name="Galac M.R."/>
            <person name="Lazzaro B.P."/>
        </authorList>
    </citation>
    <scope>NUCLEOTIDE SEQUENCE [LARGE SCALE GENOMIC DNA]</scope>
    <source>
        <strain evidence="3 4">DSM 19968</strain>
    </source>
</reference>
<protein>
    <submittedName>
        <fullName evidence="3">Transcriptional regulator</fullName>
    </submittedName>
</protein>
<dbReference type="STRING" id="1141662.OOA_07565"/>
<dbReference type="CDD" id="cd00093">
    <property type="entry name" value="HTH_XRE"/>
    <property type="match status" value="1"/>
</dbReference>
<evidence type="ECO:0000259" key="2">
    <source>
        <dbReference type="PROSITE" id="PS50943"/>
    </source>
</evidence>
<dbReference type="Proteomes" id="UP000009336">
    <property type="component" value="Unassembled WGS sequence"/>
</dbReference>
<evidence type="ECO:0000313" key="3">
    <source>
        <dbReference type="EMBL" id="EKT62427.1"/>
    </source>
</evidence>
<evidence type="ECO:0000256" key="1">
    <source>
        <dbReference type="ARBA" id="ARBA00023125"/>
    </source>
</evidence>
<organism evidence="3 4">
    <name type="scientific">Providencia burhodogranariea DSM 19968</name>
    <dbReference type="NCBI Taxonomy" id="1141662"/>
    <lineage>
        <taxon>Bacteria</taxon>
        <taxon>Pseudomonadati</taxon>
        <taxon>Pseudomonadota</taxon>
        <taxon>Gammaproteobacteria</taxon>
        <taxon>Enterobacterales</taxon>
        <taxon>Morganellaceae</taxon>
        <taxon>Providencia</taxon>
    </lineage>
</organism>
<dbReference type="PANTHER" id="PTHR46797:SF1">
    <property type="entry name" value="METHYLPHOSPHONATE SYNTHASE"/>
    <property type="match status" value="1"/>
</dbReference>
<dbReference type="HOGENOM" id="CLU_085376_5_2_6"/>
<dbReference type="eggNOG" id="COG1396">
    <property type="taxonomic scope" value="Bacteria"/>
</dbReference>
<dbReference type="GO" id="GO:0003677">
    <property type="term" value="F:DNA binding"/>
    <property type="evidence" value="ECO:0007669"/>
    <property type="project" value="UniProtKB-KW"/>
</dbReference>
<dbReference type="SMART" id="SM00530">
    <property type="entry name" value="HTH_XRE"/>
    <property type="match status" value="1"/>
</dbReference>